<dbReference type="EMBL" id="CM042049">
    <property type="protein sequence ID" value="KAI3748405.1"/>
    <property type="molecule type" value="Genomic_DNA"/>
</dbReference>
<keyword evidence="2" id="KW-1185">Reference proteome</keyword>
<name>A0ACB9DPR4_ARCLA</name>
<gene>
    <name evidence="1" type="ORF">L6452_11445</name>
</gene>
<sequence length="431" mass="48730">MARVKRAMVRNPTSVERRRSPRTKENDQASSTNMPQSPVVLEDNSISPQVRAFPFLHIISLLTKDIEVDNTSVADKGESSTRPTSTGEDSARNLLAIIAHPKFIAIEESQVLPTVHKSLVDGSFTSCSQDDSDRPIASTKIDLGHFKRYEFDSSFGPLNPTANEENTPVDVLKGKEILVSVENPNEEVVILDTPETLLEKETERSEDTLVENLEVQMELEREERTEDPFVEFPHTDVMWTEEDEPIVTKTTKKRKRLGKVYAKKTNREGSRKSKRTKRVMTEGEPSGTKHSDTNCYVAASLQHEKYVRRKERSEEPAIPPPPRPTSPYNGFSSKAAAKMWPKFQTKIGFPEKGIDEHSMREFHFIRQVVDTQGLSKLCHVYASYNLTLIREFNCEMSVTSASKIQVRGTTVNLAAKRINQFLGLNPPKKTE</sequence>
<accession>A0ACB9DPR4</accession>
<reference evidence="1 2" key="2">
    <citation type="journal article" date="2022" name="Mol. Ecol. Resour.">
        <title>The genomes of chicory, endive, great burdock and yacon provide insights into Asteraceae paleo-polyploidization history and plant inulin production.</title>
        <authorList>
            <person name="Fan W."/>
            <person name="Wang S."/>
            <person name="Wang H."/>
            <person name="Wang A."/>
            <person name="Jiang F."/>
            <person name="Liu H."/>
            <person name="Zhao H."/>
            <person name="Xu D."/>
            <person name="Zhang Y."/>
        </authorList>
    </citation>
    <scope>NUCLEOTIDE SEQUENCE [LARGE SCALE GENOMIC DNA]</scope>
    <source>
        <strain evidence="2">cv. Niubang</strain>
    </source>
</reference>
<proteinExistence type="predicted"/>
<evidence type="ECO:0000313" key="2">
    <source>
        <dbReference type="Proteomes" id="UP001055879"/>
    </source>
</evidence>
<organism evidence="1 2">
    <name type="scientific">Arctium lappa</name>
    <name type="common">Greater burdock</name>
    <name type="synonym">Lappa major</name>
    <dbReference type="NCBI Taxonomy" id="4217"/>
    <lineage>
        <taxon>Eukaryota</taxon>
        <taxon>Viridiplantae</taxon>
        <taxon>Streptophyta</taxon>
        <taxon>Embryophyta</taxon>
        <taxon>Tracheophyta</taxon>
        <taxon>Spermatophyta</taxon>
        <taxon>Magnoliopsida</taxon>
        <taxon>eudicotyledons</taxon>
        <taxon>Gunneridae</taxon>
        <taxon>Pentapetalae</taxon>
        <taxon>asterids</taxon>
        <taxon>campanulids</taxon>
        <taxon>Asterales</taxon>
        <taxon>Asteraceae</taxon>
        <taxon>Carduoideae</taxon>
        <taxon>Cardueae</taxon>
        <taxon>Arctiinae</taxon>
        <taxon>Arctium</taxon>
    </lineage>
</organism>
<comment type="caution">
    <text evidence="1">The sequence shown here is derived from an EMBL/GenBank/DDBJ whole genome shotgun (WGS) entry which is preliminary data.</text>
</comment>
<reference evidence="2" key="1">
    <citation type="journal article" date="2022" name="Mol. Ecol. Resour.">
        <title>The genomes of chicory, endive, great burdock and yacon provide insights into Asteraceae palaeo-polyploidization history and plant inulin production.</title>
        <authorList>
            <person name="Fan W."/>
            <person name="Wang S."/>
            <person name="Wang H."/>
            <person name="Wang A."/>
            <person name="Jiang F."/>
            <person name="Liu H."/>
            <person name="Zhao H."/>
            <person name="Xu D."/>
            <person name="Zhang Y."/>
        </authorList>
    </citation>
    <scope>NUCLEOTIDE SEQUENCE [LARGE SCALE GENOMIC DNA]</scope>
    <source>
        <strain evidence="2">cv. Niubang</strain>
    </source>
</reference>
<dbReference type="Proteomes" id="UP001055879">
    <property type="component" value="Linkage Group LG03"/>
</dbReference>
<evidence type="ECO:0000313" key="1">
    <source>
        <dbReference type="EMBL" id="KAI3748405.1"/>
    </source>
</evidence>
<protein>
    <submittedName>
        <fullName evidence="1">Uncharacterized protein</fullName>
    </submittedName>
</protein>